<proteinExistence type="inferred from homology"/>
<keyword evidence="2" id="KW-0676">Redox-active center</keyword>
<dbReference type="PANTHER" id="PTHR45663">
    <property type="entry name" value="GEO12009P1"/>
    <property type="match status" value="1"/>
</dbReference>
<evidence type="ECO:0000259" key="3">
    <source>
        <dbReference type="PROSITE" id="PS51352"/>
    </source>
</evidence>
<reference evidence="4 5" key="1">
    <citation type="submission" date="2018-12" db="EMBL/GenBank/DDBJ databases">
        <title>Complete genome sequence of Flaviflexus sp. H23T48.</title>
        <authorList>
            <person name="Bae J.-W."/>
            <person name="Lee J.-Y."/>
        </authorList>
    </citation>
    <scope>NUCLEOTIDE SEQUENCE [LARGE SCALE GENOMIC DNA]</scope>
    <source>
        <strain evidence="4 5">H23T48</strain>
    </source>
</reference>
<dbReference type="InterPro" id="IPR036249">
    <property type="entry name" value="Thioredoxin-like_sf"/>
</dbReference>
<dbReference type="Proteomes" id="UP000280344">
    <property type="component" value="Chromosome"/>
</dbReference>
<evidence type="ECO:0000256" key="2">
    <source>
        <dbReference type="ARBA" id="ARBA00023284"/>
    </source>
</evidence>
<evidence type="ECO:0000313" key="5">
    <source>
        <dbReference type="Proteomes" id="UP000280344"/>
    </source>
</evidence>
<protein>
    <submittedName>
        <fullName evidence="4">Thioredoxin</fullName>
    </submittedName>
</protein>
<name>A0A3S9PYT9_9ACTO</name>
<dbReference type="KEGG" id="flh:EJ997_09460"/>
<keyword evidence="5" id="KW-1185">Reference proteome</keyword>
<dbReference type="OrthoDB" id="9790390at2"/>
<evidence type="ECO:0000256" key="1">
    <source>
        <dbReference type="ARBA" id="ARBA00008987"/>
    </source>
</evidence>
<sequence length="105" mass="11166">MPSTTSMTCEVLFFTAPWCDPCRQAAPIFSEVVAELGVTARFVDVDLDPDLADRVGVDMLPTVAIRTDGTVSGTLTGSRPKAELRSFIQDSLPKVSMTGGSDVAK</sequence>
<dbReference type="GO" id="GO:0015035">
    <property type="term" value="F:protein-disulfide reductase activity"/>
    <property type="evidence" value="ECO:0007669"/>
    <property type="project" value="TreeGrafter"/>
</dbReference>
<dbReference type="AlphaFoldDB" id="A0A3S9PYT9"/>
<dbReference type="PROSITE" id="PS51352">
    <property type="entry name" value="THIOREDOXIN_2"/>
    <property type="match status" value="1"/>
</dbReference>
<evidence type="ECO:0000313" key="4">
    <source>
        <dbReference type="EMBL" id="AZQ77529.1"/>
    </source>
</evidence>
<dbReference type="GO" id="GO:0005737">
    <property type="term" value="C:cytoplasm"/>
    <property type="evidence" value="ECO:0007669"/>
    <property type="project" value="TreeGrafter"/>
</dbReference>
<feature type="domain" description="Thioredoxin" evidence="3">
    <location>
        <begin position="1"/>
        <end position="93"/>
    </location>
</feature>
<organism evidence="4 5">
    <name type="scientific">Flaviflexus ciconiae</name>
    <dbReference type="NCBI Taxonomy" id="2496867"/>
    <lineage>
        <taxon>Bacteria</taxon>
        <taxon>Bacillati</taxon>
        <taxon>Actinomycetota</taxon>
        <taxon>Actinomycetes</taxon>
        <taxon>Actinomycetales</taxon>
        <taxon>Actinomycetaceae</taxon>
        <taxon>Flaviflexus</taxon>
    </lineage>
</organism>
<dbReference type="PANTHER" id="PTHR45663:SF11">
    <property type="entry name" value="GEO12009P1"/>
    <property type="match status" value="1"/>
</dbReference>
<dbReference type="CDD" id="cd02947">
    <property type="entry name" value="TRX_family"/>
    <property type="match status" value="1"/>
</dbReference>
<dbReference type="InterPro" id="IPR013766">
    <property type="entry name" value="Thioredoxin_domain"/>
</dbReference>
<accession>A0A3S9PYT9</accession>
<gene>
    <name evidence="4" type="ORF">EJ997_09460</name>
</gene>
<dbReference type="SUPFAM" id="SSF52833">
    <property type="entry name" value="Thioredoxin-like"/>
    <property type="match status" value="1"/>
</dbReference>
<dbReference type="EMBL" id="CP034593">
    <property type="protein sequence ID" value="AZQ77529.1"/>
    <property type="molecule type" value="Genomic_DNA"/>
</dbReference>
<dbReference type="Pfam" id="PF00085">
    <property type="entry name" value="Thioredoxin"/>
    <property type="match status" value="1"/>
</dbReference>
<dbReference type="Gene3D" id="3.40.30.10">
    <property type="entry name" value="Glutaredoxin"/>
    <property type="match status" value="1"/>
</dbReference>
<comment type="similarity">
    <text evidence="1">Belongs to the thioredoxin family.</text>
</comment>